<accession>A0A1B6QBE2</accession>
<evidence type="ECO:0000313" key="3">
    <source>
        <dbReference type="Proteomes" id="UP000000768"/>
    </source>
</evidence>
<evidence type="ECO:0000256" key="1">
    <source>
        <dbReference type="SAM" id="MobiDB-lite"/>
    </source>
</evidence>
<feature type="compositionally biased region" description="Pro residues" evidence="1">
    <location>
        <begin position="43"/>
        <end position="56"/>
    </location>
</feature>
<gene>
    <name evidence="2" type="ORF">SORBI_3002G146100</name>
</gene>
<feature type="compositionally biased region" description="Pro residues" evidence="1">
    <location>
        <begin position="150"/>
        <end position="160"/>
    </location>
</feature>
<reference evidence="2 3" key="1">
    <citation type="journal article" date="2009" name="Nature">
        <title>The Sorghum bicolor genome and the diversification of grasses.</title>
        <authorList>
            <person name="Paterson A.H."/>
            <person name="Bowers J.E."/>
            <person name="Bruggmann R."/>
            <person name="Dubchak I."/>
            <person name="Grimwood J."/>
            <person name="Gundlach H."/>
            <person name="Haberer G."/>
            <person name="Hellsten U."/>
            <person name="Mitros T."/>
            <person name="Poliakov A."/>
            <person name="Schmutz J."/>
            <person name="Spannagl M."/>
            <person name="Tang H."/>
            <person name="Wang X."/>
            <person name="Wicker T."/>
            <person name="Bharti A.K."/>
            <person name="Chapman J."/>
            <person name="Feltus F.A."/>
            <person name="Gowik U."/>
            <person name="Grigoriev I.V."/>
            <person name="Lyons E."/>
            <person name="Maher C.A."/>
            <person name="Martis M."/>
            <person name="Narechania A."/>
            <person name="Otillar R.P."/>
            <person name="Penning B.W."/>
            <person name="Salamov A.A."/>
            <person name="Wang Y."/>
            <person name="Zhang L."/>
            <person name="Carpita N.C."/>
            <person name="Freeling M."/>
            <person name="Gingle A.R."/>
            <person name="Hash C.T."/>
            <person name="Keller B."/>
            <person name="Klein P."/>
            <person name="Kresovich S."/>
            <person name="McCann M.C."/>
            <person name="Ming R."/>
            <person name="Peterson D.G."/>
            <person name="Mehboob-ur-Rahman"/>
            <person name="Ware D."/>
            <person name="Westhoff P."/>
            <person name="Mayer K.F."/>
            <person name="Messing J."/>
            <person name="Rokhsar D.S."/>
        </authorList>
    </citation>
    <scope>NUCLEOTIDE SEQUENCE [LARGE SCALE GENOMIC DNA]</scope>
    <source>
        <strain evidence="3">cv. BTx623</strain>
    </source>
</reference>
<dbReference type="EMBL" id="CM000761">
    <property type="protein sequence ID" value="KXG35210.1"/>
    <property type="molecule type" value="Genomic_DNA"/>
</dbReference>
<dbReference type="Gramene" id="KXG35210">
    <property type="protein sequence ID" value="KXG35210"/>
    <property type="gene ID" value="SORBI_3002G146100"/>
</dbReference>
<reference evidence="3" key="2">
    <citation type="journal article" date="2018" name="Plant J.">
        <title>The Sorghum bicolor reference genome: improved assembly, gene annotations, a transcriptome atlas, and signatures of genome organization.</title>
        <authorList>
            <person name="McCormick R.F."/>
            <person name="Truong S.K."/>
            <person name="Sreedasyam A."/>
            <person name="Jenkins J."/>
            <person name="Shu S."/>
            <person name="Sims D."/>
            <person name="Kennedy M."/>
            <person name="Amirebrahimi M."/>
            <person name="Weers B.D."/>
            <person name="McKinley B."/>
            <person name="Mattison A."/>
            <person name="Morishige D.T."/>
            <person name="Grimwood J."/>
            <person name="Schmutz J."/>
            <person name="Mullet J.E."/>
        </authorList>
    </citation>
    <scope>NUCLEOTIDE SEQUENCE [LARGE SCALE GENOMIC DNA]</scope>
    <source>
        <strain evidence="3">cv. BTx623</strain>
    </source>
</reference>
<protein>
    <submittedName>
        <fullName evidence="2">Uncharacterized protein</fullName>
    </submittedName>
</protein>
<dbReference type="Proteomes" id="UP000000768">
    <property type="component" value="Chromosome 2"/>
</dbReference>
<proteinExistence type="predicted"/>
<evidence type="ECO:0000313" key="2">
    <source>
        <dbReference type="EMBL" id="KXG35210.1"/>
    </source>
</evidence>
<keyword evidence="3" id="KW-1185">Reference proteome</keyword>
<organism evidence="2 3">
    <name type="scientific">Sorghum bicolor</name>
    <name type="common">Sorghum</name>
    <name type="synonym">Sorghum vulgare</name>
    <dbReference type="NCBI Taxonomy" id="4558"/>
    <lineage>
        <taxon>Eukaryota</taxon>
        <taxon>Viridiplantae</taxon>
        <taxon>Streptophyta</taxon>
        <taxon>Embryophyta</taxon>
        <taxon>Tracheophyta</taxon>
        <taxon>Spermatophyta</taxon>
        <taxon>Magnoliopsida</taxon>
        <taxon>Liliopsida</taxon>
        <taxon>Poales</taxon>
        <taxon>Poaceae</taxon>
        <taxon>PACMAD clade</taxon>
        <taxon>Panicoideae</taxon>
        <taxon>Andropogonodae</taxon>
        <taxon>Andropogoneae</taxon>
        <taxon>Sorghinae</taxon>
        <taxon>Sorghum</taxon>
    </lineage>
</organism>
<name>A0A1B6QBE2_SORBI</name>
<feature type="region of interest" description="Disordered" evidence="1">
    <location>
        <begin position="115"/>
        <end position="167"/>
    </location>
</feature>
<sequence>MSPLPLSLFLSLSLPKWHRCSPSLSLSLSLSRTGSAAARRRPPPPLPPSPLPPPPLKGLGFRGTPADRTRQRRTCWLAAWVGRRHTDPGPPPTVTSACPLHTASPRQPRWIQRIQTSHGGSNPSRGSLGPSHGGSYGFGPSHGACDDLLPAPPGTPPRLRPPGATSVSSTPPWIIYPVGRCLRRFDSHGPFLVMICSDLCRKEDVPVTLSCDLGSGSPGDAGCFF</sequence>
<dbReference type="ExpressionAtlas" id="A0A1B6QBE2">
    <property type="expression patterns" value="baseline and differential"/>
</dbReference>
<dbReference type="InParanoid" id="A0A1B6QBE2"/>
<feature type="region of interest" description="Disordered" evidence="1">
    <location>
        <begin position="35"/>
        <end position="69"/>
    </location>
</feature>
<feature type="compositionally biased region" description="Polar residues" evidence="1">
    <location>
        <begin position="115"/>
        <end position="125"/>
    </location>
</feature>
<dbReference type="AlphaFoldDB" id="A0A1B6QBE2"/>